<dbReference type="CDD" id="cd02183">
    <property type="entry name" value="GH16_fungal_CRH1_transglycosylase"/>
    <property type="match status" value="1"/>
</dbReference>
<evidence type="ECO:0000313" key="5">
    <source>
        <dbReference type="Proteomes" id="UP001360560"/>
    </source>
</evidence>
<dbReference type="InterPro" id="IPR050546">
    <property type="entry name" value="Glycosyl_Hydrlase_16"/>
</dbReference>
<dbReference type="SUPFAM" id="SSF49899">
    <property type="entry name" value="Concanavalin A-like lectins/glucanases"/>
    <property type="match status" value="1"/>
</dbReference>
<feature type="signal peptide" evidence="2">
    <location>
        <begin position="1"/>
        <end position="20"/>
    </location>
</feature>
<feature type="chain" id="PRO_5043899105" description="GH16 domain-containing protein" evidence="2">
    <location>
        <begin position="21"/>
        <end position="501"/>
    </location>
</feature>
<organism evidence="4 5">
    <name type="scientific">Saccharomycopsis crataegensis</name>
    <dbReference type="NCBI Taxonomy" id="43959"/>
    <lineage>
        <taxon>Eukaryota</taxon>
        <taxon>Fungi</taxon>
        <taxon>Dikarya</taxon>
        <taxon>Ascomycota</taxon>
        <taxon>Saccharomycotina</taxon>
        <taxon>Saccharomycetes</taxon>
        <taxon>Saccharomycopsidaceae</taxon>
        <taxon>Saccharomycopsis</taxon>
    </lineage>
</organism>
<dbReference type="PANTHER" id="PTHR10963">
    <property type="entry name" value="GLYCOSYL HYDROLASE-RELATED"/>
    <property type="match status" value="1"/>
</dbReference>
<evidence type="ECO:0000256" key="1">
    <source>
        <dbReference type="PIRSR" id="PIRSR037299-1"/>
    </source>
</evidence>
<accession>A0AAV5QEK6</accession>
<dbReference type="GeneID" id="90071026"/>
<evidence type="ECO:0000313" key="4">
    <source>
        <dbReference type="EMBL" id="GMM33047.1"/>
    </source>
</evidence>
<feature type="active site" description="Nucleophile" evidence="1">
    <location>
        <position position="115"/>
    </location>
</feature>
<dbReference type="Gene3D" id="2.60.120.200">
    <property type="match status" value="1"/>
</dbReference>
<dbReference type="GO" id="GO:0016757">
    <property type="term" value="F:glycosyltransferase activity"/>
    <property type="evidence" value="ECO:0007669"/>
    <property type="project" value="UniProtKB-KW"/>
</dbReference>
<name>A0AAV5QEK6_9ASCO</name>
<dbReference type="GO" id="GO:0008843">
    <property type="term" value="F:endochitinase activity"/>
    <property type="evidence" value="ECO:0007669"/>
    <property type="project" value="UniProtKB-EC"/>
</dbReference>
<dbReference type="InterPro" id="IPR013320">
    <property type="entry name" value="ConA-like_dom_sf"/>
</dbReference>
<dbReference type="PANTHER" id="PTHR10963:SF68">
    <property type="entry name" value="GLYCOSIDASE CRH1-RELATED"/>
    <property type="match status" value="1"/>
</dbReference>
<protein>
    <recommendedName>
        <fullName evidence="3">GH16 domain-containing protein</fullName>
    </recommendedName>
</protein>
<evidence type="ECO:0000259" key="3">
    <source>
        <dbReference type="PROSITE" id="PS51762"/>
    </source>
</evidence>
<dbReference type="GO" id="GO:0009277">
    <property type="term" value="C:fungal-type cell wall"/>
    <property type="evidence" value="ECO:0007669"/>
    <property type="project" value="TreeGrafter"/>
</dbReference>
<feature type="active site" description="Nucleophile" evidence="1">
    <location>
        <position position="119"/>
    </location>
</feature>
<dbReference type="Pfam" id="PF00722">
    <property type="entry name" value="Glyco_hydro_16"/>
    <property type="match status" value="1"/>
</dbReference>
<keyword evidence="5" id="KW-1185">Reference proteome</keyword>
<dbReference type="GO" id="GO:0005975">
    <property type="term" value="P:carbohydrate metabolic process"/>
    <property type="evidence" value="ECO:0007669"/>
    <property type="project" value="InterPro"/>
</dbReference>
<evidence type="ECO:0000256" key="2">
    <source>
        <dbReference type="SAM" id="SignalP"/>
    </source>
</evidence>
<keyword evidence="2" id="KW-0732">Signal</keyword>
<dbReference type="EMBL" id="BTFZ01000001">
    <property type="protein sequence ID" value="GMM33047.1"/>
    <property type="molecule type" value="Genomic_DNA"/>
</dbReference>
<comment type="caution">
    <text evidence="4">The sequence shown here is derived from an EMBL/GenBank/DDBJ whole genome shotgun (WGS) entry which is preliminary data.</text>
</comment>
<dbReference type="GO" id="GO:0031505">
    <property type="term" value="P:fungal-type cell wall organization"/>
    <property type="evidence" value="ECO:0007669"/>
    <property type="project" value="TreeGrafter"/>
</dbReference>
<dbReference type="AlphaFoldDB" id="A0AAV5QEK6"/>
<dbReference type="PROSITE" id="PS51762">
    <property type="entry name" value="GH16_2"/>
    <property type="match status" value="1"/>
</dbReference>
<sequence length="501" mass="51555">MLPVACLIAAFSLLYPGIHASTANITAGSTVPALGKSINVDFSSNSSYFSTYGSAGKVEYGTENGLELTIAKKLDNPSIVSDFTIMFGRVEVICQAAPGTGIVTTLYLQSEDLDEIDIEWLGGDTNQVQSNYFSKGDTTTYDRGGYHTVSNPQTTFHNYTLDWTEDQLQWYIDGTLVRTLLSTSSEGYPQTPSKLYIGTWVGGDSSVDAAGTVEWAGGETDYSTAPWSAYFKELVVTDYSTGSSYEYTDTSGDWTSIKSNGGTILGNIDADDAAASSDASSVVSSSSATSSSAAVSSSSATSSSAAVSSYSAYASASSSAVTSSYEAYSSSAVYSYSAYASASTSAVASSYEAYSSSAAYGTIASSSAVYSAASAEVYSSASASAVYGTTSLDAESFTTEAAETSAVVSSYHRVSASKVYTAATAAASNSYAVYTTAAATITGQSTLSEQLTYGSGEASTTLSIQQASSGSGLLKSKNSVNNVFKLAAGMMVGLFGVAAIL</sequence>
<reference evidence="4 5" key="1">
    <citation type="journal article" date="2023" name="Elife">
        <title>Identification of key yeast species and microbe-microbe interactions impacting larval growth of Drosophila in the wild.</title>
        <authorList>
            <person name="Mure A."/>
            <person name="Sugiura Y."/>
            <person name="Maeda R."/>
            <person name="Honda K."/>
            <person name="Sakurai N."/>
            <person name="Takahashi Y."/>
            <person name="Watada M."/>
            <person name="Katoh T."/>
            <person name="Gotoh A."/>
            <person name="Gotoh Y."/>
            <person name="Taniguchi I."/>
            <person name="Nakamura K."/>
            <person name="Hayashi T."/>
            <person name="Katayama T."/>
            <person name="Uemura T."/>
            <person name="Hattori Y."/>
        </authorList>
    </citation>
    <scope>NUCLEOTIDE SEQUENCE [LARGE SCALE GENOMIC DNA]</scope>
    <source>
        <strain evidence="4 5">SC-9</strain>
    </source>
</reference>
<dbReference type="Proteomes" id="UP001360560">
    <property type="component" value="Unassembled WGS sequence"/>
</dbReference>
<gene>
    <name evidence="4" type="ORF">DASC09_003720</name>
</gene>
<dbReference type="RefSeq" id="XP_064850047.1">
    <property type="nucleotide sequence ID" value="XM_064993975.1"/>
</dbReference>
<dbReference type="GO" id="GO:0098552">
    <property type="term" value="C:side of membrane"/>
    <property type="evidence" value="ECO:0007669"/>
    <property type="project" value="UniProtKB-KW"/>
</dbReference>
<proteinExistence type="predicted"/>
<feature type="domain" description="GH16" evidence="3">
    <location>
        <begin position="24"/>
        <end position="231"/>
    </location>
</feature>
<dbReference type="InterPro" id="IPR000757">
    <property type="entry name" value="Beta-glucanase-like"/>
</dbReference>